<dbReference type="SFLD" id="SFLDS00005">
    <property type="entry name" value="Isoprenoid_Synthase_Type_I"/>
    <property type="match status" value="1"/>
</dbReference>
<dbReference type="PANTHER" id="PTHR43281:SF1">
    <property type="entry name" value="FARNESYL DIPHOSPHATE SYNTHASE"/>
    <property type="match status" value="1"/>
</dbReference>
<comment type="similarity">
    <text evidence="2 7">Belongs to the FPP/GGPP synthase family.</text>
</comment>
<dbReference type="GO" id="GO:0046872">
    <property type="term" value="F:metal ion binding"/>
    <property type="evidence" value="ECO:0007669"/>
    <property type="project" value="UniProtKB-KW"/>
</dbReference>
<evidence type="ECO:0000256" key="5">
    <source>
        <dbReference type="ARBA" id="ARBA00022842"/>
    </source>
</evidence>
<keyword evidence="3 7" id="KW-0808">Transferase</keyword>
<dbReference type="Proteomes" id="UP000236394">
    <property type="component" value="Unassembled WGS sequence"/>
</dbReference>
<dbReference type="SFLD" id="SFLDG01017">
    <property type="entry name" value="Polyprenyl_Transferase_Like"/>
    <property type="match status" value="1"/>
</dbReference>
<dbReference type="InterPro" id="IPR033749">
    <property type="entry name" value="Polyprenyl_synt_CS"/>
</dbReference>
<dbReference type="PANTHER" id="PTHR43281">
    <property type="entry name" value="FARNESYL DIPHOSPHATE SYNTHASE"/>
    <property type="match status" value="1"/>
</dbReference>
<evidence type="ECO:0000256" key="7">
    <source>
        <dbReference type="RuleBase" id="RU004466"/>
    </source>
</evidence>
<dbReference type="PROSITE" id="PS00444">
    <property type="entry name" value="POLYPRENYL_SYNTHASE_2"/>
    <property type="match status" value="1"/>
</dbReference>
<dbReference type="AlphaFoldDB" id="A0A2J8B5E8"/>
<evidence type="ECO:0000256" key="6">
    <source>
        <dbReference type="ARBA" id="ARBA00023229"/>
    </source>
</evidence>
<dbReference type="EMBL" id="NBZD01000001">
    <property type="protein sequence ID" value="PNH19966.1"/>
    <property type="molecule type" value="Genomic_DNA"/>
</dbReference>
<sequence length="348" mass="38710">MTELKFRLRGGKVNTKTDFLNLLKNMIESINAVLVDTLPRAAVEAVIRGQNLCSTAAEWQGYFSKYRAEQEAAGNGDKTVSELDLAITYAMLAGGKRLRPTLAVLVYEMLSRQTLPTKSETWPDALKYLIRAVESIHIYSLIHDDLPAMDNDSLRHGRPTLHTFFSEGQAILVGDALLSEAWQYATKTDNVEAGMILAQNALAMVHGQWRDLAFTDQKVTYQDLCEMVKRKTAALIAAPVLAAATLTEADGQTKRQLSQFAENLGIAFQIRDDILDVEAESERMGKTLGKDAAEHKTTFVKVLGMVEAKRELVRYTDIAKRALADLADRGYETKNLAELTAWLVDREV</sequence>
<comment type="caution">
    <text evidence="8">The sequence shown here is derived from an EMBL/GenBank/DDBJ whole genome shotgun (WGS) entry which is preliminary data.</text>
</comment>
<evidence type="ECO:0000313" key="8">
    <source>
        <dbReference type="EMBL" id="PNH19966.1"/>
    </source>
</evidence>
<evidence type="ECO:0000313" key="9">
    <source>
        <dbReference type="Proteomes" id="UP000236394"/>
    </source>
</evidence>
<proteinExistence type="inferred from homology"/>
<organism evidence="8 9">
    <name type="scientific">Mageeibacillus indolicus</name>
    <dbReference type="NCBI Taxonomy" id="884684"/>
    <lineage>
        <taxon>Bacteria</taxon>
        <taxon>Bacillati</taxon>
        <taxon>Bacillota</taxon>
        <taxon>Clostridia</taxon>
        <taxon>Eubacteriales</taxon>
        <taxon>Oscillospiraceae</taxon>
        <taxon>Mageeibacillus</taxon>
    </lineage>
</organism>
<keyword evidence="6" id="KW-0414">Isoprene biosynthesis</keyword>
<dbReference type="GO" id="GO:0008299">
    <property type="term" value="P:isoprenoid biosynthetic process"/>
    <property type="evidence" value="ECO:0007669"/>
    <property type="project" value="UniProtKB-KW"/>
</dbReference>
<dbReference type="SUPFAM" id="SSF48576">
    <property type="entry name" value="Terpenoid synthases"/>
    <property type="match status" value="1"/>
</dbReference>
<dbReference type="InterPro" id="IPR000092">
    <property type="entry name" value="Polyprenyl_synt"/>
</dbReference>
<evidence type="ECO:0008006" key="10">
    <source>
        <dbReference type="Google" id="ProtNLM"/>
    </source>
</evidence>
<dbReference type="Gene3D" id="1.10.600.10">
    <property type="entry name" value="Farnesyl Diphosphate Synthase"/>
    <property type="match status" value="1"/>
</dbReference>
<evidence type="ECO:0000256" key="1">
    <source>
        <dbReference type="ARBA" id="ARBA00001946"/>
    </source>
</evidence>
<comment type="cofactor">
    <cofactor evidence="1">
        <name>Mg(2+)</name>
        <dbReference type="ChEBI" id="CHEBI:18420"/>
    </cofactor>
</comment>
<evidence type="ECO:0000256" key="3">
    <source>
        <dbReference type="ARBA" id="ARBA00022679"/>
    </source>
</evidence>
<keyword evidence="5" id="KW-0460">Magnesium</keyword>
<dbReference type="CDD" id="cd00685">
    <property type="entry name" value="Trans_IPPS_HT"/>
    <property type="match status" value="1"/>
</dbReference>
<evidence type="ECO:0000256" key="2">
    <source>
        <dbReference type="ARBA" id="ARBA00006706"/>
    </source>
</evidence>
<protein>
    <recommendedName>
        <fullName evidence="10">Polyprenyl synthetase</fullName>
    </recommendedName>
</protein>
<dbReference type="Pfam" id="PF00348">
    <property type="entry name" value="polyprenyl_synt"/>
    <property type="match status" value="1"/>
</dbReference>
<name>A0A2J8B5E8_9FIRM</name>
<evidence type="ECO:0000256" key="4">
    <source>
        <dbReference type="ARBA" id="ARBA00022723"/>
    </source>
</evidence>
<reference evidence="9" key="1">
    <citation type="submission" date="2017-04" db="EMBL/GenBank/DDBJ databases">
        <authorList>
            <person name="Bumgarner R.E."/>
            <person name="Fredricks D.N."/>
            <person name="Srinivasan S."/>
        </authorList>
    </citation>
    <scope>NUCLEOTIDE SEQUENCE [LARGE SCALE GENOMIC DNA]</scope>
    <source>
        <strain evidence="9">KA00405</strain>
    </source>
</reference>
<dbReference type="GO" id="GO:0004659">
    <property type="term" value="F:prenyltransferase activity"/>
    <property type="evidence" value="ECO:0007669"/>
    <property type="project" value="InterPro"/>
</dbReference>
<accession>A0A2J8B5E8</accession>
<dbReference type="InterPro" id="IPR008949">
    <property type="entry name" value="Isoprenoid_synthase_dom_sf"/>
</dbReference>
<keyword evidence="4" id="KW-0479">Metal-binding</keyword>
<gene>
    <name evidence="8" type="ORF">B7R76_03615</name>
</gene>